<comment type="caution">
    <text evidence="3">The sequence shown here is derived from an EMBL/GenBank/DDBJ whole genome shotgun (WGS) entry which is preliminary data.</text>
</comment>
<keyword evidence="4" id="KW-1185">Reference proteome</keyword>
<dbReference type="GO" id="GO:0005509">
    <property type="term" value="F:calcium ion binding"/>
    <property type="evidence" value="ECO:0007669"/>
    <property type="project" value="InterPro"/>
</dbReference>
<dbReference type="Gene3D" id="1.10.238.10">
    <property type="entry name" value="EF-hand"/>
    <property type="match status" value="1"/>
</dbReference>
<dbReference type="PROSITE" id="PS00018">
    <property type="entry name" value="EF_HAND_1"/>
    <property type="match status" value="1"/>
</dbReference>
<dbReference type="AlphaFoldDB" id="A0AA36N2A2"/>
<gene>
    <name evidence="3" type="ORF">EVOR1521_LOCUS13974</name>
</gene>
<organism evidence="3 4">
    <name type="scientific">Effrenium voratum</name>
    <dbReference type="NCBI Taxonomy" id="2562239"/>
    <lineage>
        <taxon>Eukaryota</taxon>
        <taxon>Sar</taxon>
        <taxon>Alveolata</taxon>
        <taxon>Dinophyceae</taxon>
        <taxon>Suessiales</taxon>
        <taxon>Symbiodiniaceae</taxon>
        <taxon>Effrenium</taxon>
    </lineage>
</organism>
<evidence type="ECO:0000313" key="3">
    <source>
        <dbReference type="EMBL" id="CAJ1388019.1"/>
    </source>
</evidence>
<dbReference type="InterPro" id="IPR002048">
    <property type="entry name" value="EF_hand_dom"/>
</dbReference>
<feature type="domain" description="EF-hand" evidence="2">
    <location>
        <begin position="32"/>
        <end position="61"/>
    </location>
</feature>
<accession>A0AA36N2A2</accession>
<dbReference type="InterPro" id="IPR018247">
    <property type="entry name" value="EF_Hand_1_Ca_BS"/>
</dbReference>
<evidence type="ECO:0000256" key="1">
    <source>
        <dbReference type="ARBA" id="ARBA00022837"/>
    </source>
</evidence>
<dbReference type="EMBL" id="CAUJNA010001624">
    <property type="protein sequence ID" value="CAJ1388019.1"/>
    <property type="molecule type" value="Genomic_DNA"/>
</dbReference>
<evidence type="ECO:0000259" key="2">
    <source>
        <dbReference type="PROSITE" id="PS50222"/>
    </source>
</evidence>
<dbReference type="Pfam" id="PF13202">
    <property type="entry name" value="EF-hand_5"/>
    <property type="match status" value="1"/>
</dbReference>
<evidence type="ECO:0000313" key="4">
    <source>
        <dbReference type="Proteomes" id="UP001178507"/>
    </source>
</evidence>
<keyword evidence="1" id="KW-0106">Calcium</keyword>
<dbReference type="PROSITE" id="PS50222">
    <property type="entry name" value="EF_HAND_2"/>
    <property type="match status" value="1"/>
</dbReference>
<dbReference type="CDD" id="cd00051">
    <property type="entry name" value="EFh"/>
    <property type="match status" value="1"/>
</dbReference>
<reference evidence="3" key="1">
    <citation type="submission" date="2023-08" db="EMBL/GenBank/DDBJ databases">
        <authorList>
            <person name="Chen Y."/>
            <person name="Shah S."/>
            <person name="Dougan E. K."/>
            <person name="Thang M."/>
            <person name="Chan C."/>
        </authorList>
    </citation>
    <scope>NUCLEOTIDE SEQUENCE</scope>
</reference>
<dbReference type="SUPFAM" id="SSF47473">
    <property type="entry name" value="EF-hand"/>
    <property type="match status" value="1"/>
</dbReference>
<name>A0AA36N2A2_9DINO</name>
<protein>
    <recommendedName>
        <fullName evidence="2">EF-hand domain-containing protein</fullName>
    </recommendedName>
</protein>
<proteinExistence type="predicted"/>
<sequence length="94" mass="10309">MEHRQAEYGSCGHWEYKAGKVGITDAAAGAGQQLFADLDLDGDGRIDRLELQRALQRVGVEATLEQVDDMLEASGIERIERWVTVGQSQLGQGH</sequence>
<dbReference type="InterPro" id="IPR011992">
    <property type="entry name" value="EF-hand-dom_pair"/>
</dbReference>
<dbReference type="Proteomes" id="UP001178507">
    <property type="component" value="Unassembled WGS sequence"/>
</dbReference>